<dbReference type="Proteomes" id="UP000198287">
    <property type="component" value="Unassembled WGS sequence"/>
</dbReference>
<keyword evidence="1" id="KW-1133">Transmembrane helix</keyword>
<evidence type="ECO:0000313" key="4">
    <source>
        <dbReference type="Proteomes" id="UP000198287"/>
    </source>
</evidence>
<evidence type="ECO:0000313" key="3">
    <source>
        <dbReference type="EMBL" id="OXA47362.1"/>
    </source>
</evidence>
<organism evidence="3 4">
    <name type="scientific">Folsomia candida</name>
    <name type="common">Springtail</name>
    <dbReference type="NCBI Taxonomy" id="158441"/>
    <lineage>
        <taxon>Eukaryota</taxon>
        <taxon>Metazoa</taxon>
        <taxon>Ecdysozoa</taxon>
        <taxon>Arthropoda</taxon>
        <taxon>Hexapoda</taxon>
        <taxon>Collembola</taxon>
        <taxon>Entomobryomorpha</taxon>
        <taxon>Isotomoidea</taxon>
        <taxon>Isotomidae</taxon>
        <taxon>Proisotominae</taxon>
        <taxon>Folsomia</taxon>
    </lineage>
</organism>
<evidence type="ECO:0000256" key="1">
    <source>
        <dbReference type="SAM" id="Phobius"/>
    </source>
</evidence>
<dbReference type="AlphaFoldDB" id="A0A226DPA7"/>
<accession>A0A226DPA7</accession>
<dbReference type="InterPro" id="IPR016187">
    <property type="entry name" value="CTDL_fold"/>
</dbReference>
<protein>
    <recommendedName>
        <fullName evidence="2">C-type lectin domain-containing protein</fullName>
    </recommendedName>
</protein>
<keyword evidence="1" id="KW-0472">Membrane</keyword>
<dbReference type="InterPro" id="IPR016186">
    <property type="entry name" value="C-type_lectin-like/link_sf"/>
</dbReference>
<gene>
    <name evidence="3" type="ORF">Fcan01_17721</name>
</gene>
<dbReference type="SUPFAM" id="SSF56436">
    <property type="entry name" value="C-type lectin-like"/>
    <property type="match status" value="1"/>
</dbReference>
<feature type="domain" description="C-type lectin" evidence="2">
    <location>
        <begin position="287"/>
        <end position="424"/>
    </location>
</feature>
<evidence type="ECO:0000259" key="2">
    <source>
        <dbReference type="PROSITE" id="PS50041"/>
    </source>
</evidence>
<dbReference type="EMBL" id="LNIX01000013">
    <property type="protein sequence ID" value="OXA47362.1"/>
    <property type="molecule type" value="Genomic_DNA"/>
</dbReference>
<keyword evidence="4" id="KW-1185">Reference proteome</keyword>
<sequence length="428" mass="48726">MLGRKSEANMLYSIFVFMLKALCHIFATSYIKLAIFLRREDLIKFWVDFQEIIKLSDQLGIYPPEKSIGKLGKDFIAGIVLCILFIADMWEGYLLNPNRGDGAAESVTSVFVIVFPSTLGYLQAIFPFMMTHFLSFYLEILNRLKHTVIPASVVLKVQIYTQLRRHVASCMHLFGSYIVIDMAHSIGRIIMCSYFLAVYTKRRSPDVRGAVSDAATVLAYSYLIWMICKKGSQLGNGSEEVIEKLEGEENLQILDGKNSILTGRRFKQIFLKTDYFKVDLGLIAPATFIECHRFCRGTITQSGEQMHLAEFRDATEQYYFNAFTLLHSCTDIRRAEFWVGGIALDYLLSNSPKYIPSSAWIWIHSGQKFNDTLGWNADGEPSRHPDHLNLQYESCVTMKPIFPSFFVHALNDFFCSDALPCLCEAPLA</sequence>
<proteinExistence type="predicted"/>
<reference evidence="3 4" key="1">
    <citation type="submission" date="2015-12" db="EMBL/GenBank/DDBJ databases">
        <title>The genome of Folsomia candida.</title>
        <authorList>
            <person name="Faddeeva A."/>
            <person name="Derks M.F."/>
            <person name="Anvar Y."/>
            <person name="Smit S."/>
            <person name="Van Straalen N."/>
            <person name="Roelofs D."/>
        </authorList>
    </citation>
    <scope>NUCLEOTIDE SEQUENCE [LARGE SCALE GENOMIC DNA]</scope>
    <source>
        <strain evidence="3 4">VU population</strain>
        <tissue evidence="3">Whole body</tissue>
    </source>
</reference>
<dbReference type="Gene3D" id="3.10.100.10">
    <property type="entry name" value="Mannose-Binding Protein A, subunit A"/>
    <property type="match status" value="1"/>
</dbReference>
<comment type="caution">
    <text evidence="3">The sequence shown here is derived from an EMBL/GenBank/DDBJ whole genome shotgun (WGS) entry which is preliminary data.</text>
</comment>
<feature type="transmembrane region" description="Helical" evidence="1">
    <location>
        <begin position="12"/>
        <end position="35"/>
    </location>
</feature>
<dbReference type="CDD" id="cd00037">
    <property type="entry name" value="CLECT"/>
    <property type="match status" value="1"/>
</dbReference>
<dbReference type="InterPro" id="IPR001304">
    <property type="entry name" value="C-type_lectin-like"/>
</dbReference>
<name>A0A226DPA7_FOLCA</name>
<keyword evidence="1" id="KW-0812">Transmembrane</keyword>
<dbReference type="PROSITE" id="PS50041">
    <property type="entry name" value="C_TYPE_LECTIN_2"/>
    <property type="match status" value="1"/>
</dbReference>
<feature type="transmembrane region" description="Helical" evidence="1">
    <location>
        <begin position="75"/>
        <end position="93"/>
    </location>
</feature>
<feature type="transmembrane region" description="Helical" evidence="1">
    <location>
        <begin position="113"/>
        <end position="138"/>
    </location>
</feature>